<dbReference type="InterPro" id="IPR013783">
    <property type="entry name" value="Ig-like_fold"/>
</dbReference>
<organism evidence="1 2">
    <name type="scientific">Caerostris extrusa</name>
    <name type="common">Bark spider</name>
    <name type="synonym">Caerostris bankana</name>
    <dbReference type="NCBI Taxonomy" id="172846"/>
    <lineage>
        <taxon>Eukaryota</taxon>
        <taxon>Metazoa</taxon>
        <taxon>Ecdysozoa</taxon>
        <taxon>Arthropoda</taxon>
        <taxon>Chelicerata</taxon>
        <taxon>Arachnida</taxon>
        <taxon>Araneae</taxon>
        <taxon>Araneomorphae</taxon>
        <taxon>Entelegynae</taxon>
        <taxon>Araneoidea</taxon>
        <taxon>Araneidae</taxon>
        <taxon>Caerostris</taxon>
    </lineage>
</organism>
<sequence>MASDLDICFLFTILHFCIDIYNSTYLHSFFFSVVNQRFVPKVYDYYVIRGNTAVLRCHPATSVKDYVSVESWIRNDDYVLRPSDTRGK</sequence>
<evidence type="ECO:0000313" key="1">
    <source>
        <dbReference type="EMBL" id="GIY58143.1"/>
    </source>
</evidence>
<comment type="caution">
    <text evidence="1">The sequence shown here is derived from an EMBL/GenBank/DDBJ whole genome shotgun (WGS) entry which is preliminary data.</text>
</comment>
<dbReference type="Gene3D" id="2.60.40.10">
    <property type="entry name" value="Immunoglobulins"/>
    <property type="match status" value="1"/>
</dbReference>
<gene>
    <name evidence="1" type="ORF">CEXT_236521</name>
</gene>
<reference evidence="1 2" key="1">
    <citation type="submission" date="2021-06" db="EMBL/GenBank/DDBJ databases">
        <title>Caerostris extrusa draft genome.</title>
        <authorList>
            <person name="Kono N."/>
            <person name="Arakawa K."/>
        </authorList>
    </citation>
    <scope>NUCLEOTIDE SEQUENCE [LARGE SCALE GENOMIC DNA]</scope>
</reference>
<accession>A0AAV4UK30</accession>
<proteinExistence type="predicted"/>
<name>A0AAV4UK30_CAEEX</name>
<evidence type="ECO:0000313" key="2">
    <source>
        <dbReference type="Proteomes" id="UP001054945"/>
    </source>
</evidence>
<dbReference type="Proteomes" id="UP001054945">
    <property type="component" value="Unassembled WGS sequence"/>
</dbReference>
<keyword evidence="2" id="KW-1185">Reference proteome</keyword>
<protein>
    <submittedName>
        <fullName evidence="1">Uncharacterized protein</fullName>
    </submittedName>
</protein>
<dbReference type="EMBL" id="BPLR01013018">
    <property type="protein sequence ID" value="GIY58143.1"/>
    <property type="molecule type" value="Genomic_DNA"/>
</dbReference>
<dbReference type="AlphaFoldDB" id="A0AAV4UK30"/>